<dbReference type="STRING" id="190192.MK0425"/>
<gene>
    <name evidence="1" type="ordered locus">MK0425</name>
</gene>
<dbReference type="InterPro" id="IPR014746">
    <property type="entry name" value="Gln_synth/guanido_kin_cat_dom"/>
</dbReference>
<dbReference type="InterPro" id="IPR050141">
    <property type="entry name" value="GCL_type2/YbdK_subfam"/>
</dbReference>
<dbReference type="Proteomes" id="UP000001826">
    <property type="component" value="Chromosome"/>
</dbReference>
<dbReference type="PaxDb" id="190192-MK0425"/>
<reference evidence="1 2" key="1">
    <citation type="journal article" date="2002" name="Proc. Natl. Acad. Sci. U.S.A.">
        <title>The complete genome of hyperthermophile Methanopyrus kandleri AV19 and monophyly of archaeal methanogens.</title>
        <authorList>
            <person name="Slesarev A.I."/>
            <person name="Mezhevaya K.V."/>
            <person name="Makarova K.S."/>
            <person name="Polushin N.N."/>
            <person name="Shcherbinina O.V."/>
            <person name="Shakhova V.V."/>
            <person name="Belova G.I."/>
            <person name="Aravind L."/>
            <person name="Natale D.A."/>
            <person name="Rogozin I.B."/>
            <person name="Tatusov R.L."/>
            <person name="Wolf Y.I."/>
            <person name="Stetter K.O."/>
            <person name="Malykh A.G."/>
            <person name="Koonin E.V."/>
            <person name="Kozyavkin S.A."/>
        </authorList>
    </citation>
    <scope>NUCLEOTIDE SEQUENCE [LARGE SCALE GENOMIC DNA]</scope>
    <source>
        <strain evidence="2">AV19 / DSM 6324 / JCM 9639 / NBRC 100938</strain>
    </source>
</reference>
<organism evidence="1 2">
    <name type="scientific">Methanopyrus kandleri (strain AV19 / DSM 6324 / JCM 9639 / NBRC 100938)</name>
    <dbReference type="NCBI Taxonomy" id="190192"/>
    <lineage>
        <taxon>Archaea</taxon>
        <taxon>Methanobacteriati</taxon>
        <taxon>Methanobacteriota</taxon>
        <taxon>Methanomada group</taxon>
        <taxon>Methanopyri</taxon>
        <taxon>Methanopyrales</taxon>
        <taxon>Methanopyraceae</taxon>
        <taxon>Methanopyrus</taxon>
    </lineage>
</organism>
<dbReference type="PANTHER" id="PTHR36510:SF1">
    <property type="entry name" value="GLUTAMATE--CYSTEINE LIGASE 2-RELATED"/>
    <property type="match status" value="1"/>
</dbReference>
<dbReference type="HOGENOM" id="CLU_564550_0_0_2"/>
<proteinExistence type="predicted"/>
<sequence length="483" mass="55196">MTRLFFRRRSVESFAERIEVKVGVEEELFLIDRDGSLTRAADDVIVKAAELLESDSNLLEDCWRTVLGLDPEPNPAQIEYLTQPLPPDEVIEACEIGRELIKKAAEELGLQVMLESMHPFESDPLPINGTHINVMVKLKDQPYMTPKQILVVYNWLWHNLPIIIAATANTPYCCGGKNLAASCRLLKSRVLKPNYYAAIKRLEKRPYLTKTQYYGRLRYRLRLRKDTEFEERVVAHPDGRRLVDITPRGPASNVTGDENDSPTRNRVEVRVIDNQKSMKYLHDVVMLIVGLSLEALYIYEVEGKLPPNDPNHFDNRREAIEKGINATFVINGREIDAEDALLKIISRVDKFLEHLGLRFVSPLKNGKVELQERPKLNVEYVHKDVIKYIGNYAEVILGSNKTVEIKGKRYTIPKGTKVIGKLVPMASYKYRVDNKGFVKDIIKGVVTLGIKRNGVEIPLDESDRIVNVMSELEYLMRSMRGLL</sequence>
<keyword evidence="1" id="KW-0378">Hydrolase</keyword>
<dbReference type="GO" id="GO:0016787">
    <property type="term" value="F:hydrolase activity"/>
    <property type="evidence" value="ECO:0007669"/>
    <property type="project" value="UniProtKB-KW"/>
</dbReference>
<evidence type="ECO:0000313" key="1">
    <source>
        <dbReference type="EMBL" id="AAM01640.1"/>
    </source>
</evidence>
<accession>Q8TY80</accession>
<keyword evidence="2" id="KW-1185">Reference proteome</keyword>
<dbReference type="InParanoid" id="Q8TY80"/>
<protein>
    <submittedName>
        <fullName evidence="1">Predicted metal-dependent hydrolase of the TIM-barrel fold</fullName>
    </submittedName>
</protein>
<dbReference type="Gene3D" id="3.30.590.20">
    <property type="match status" value="1"/>
</dbReference>
<dbReference type="KEGG" id="mka:MK0425"/>
<dbReference type="SUPFAM" id="SSF55931">
    <property type="entry name" value="Glutamine synthetase/guanido kinase"/>
    <property type="match status" value="1"/>
</dbReference>
<dbReference type="PANTHER" id="PTHR36510">
    <property type="entry name" value="GLUTAMATE--CYSTEINE LIGASE 2-RELATED"/>
    <property type="match status" value="1"/>
</dbReference>
<evidence type="ECO:0000313" key="2">
    <source>
        <dbReference type="Proteomes" id="UP000001826"/>
    </source>
</evidence>
<dbReference type="AlphaFoldDB" id="Q8TY80"/>
<name>Q8TY80_METKA</name>
<dbReference type="EnsemblBacteria" id="AAM01640">
    <property type="protein sequence ID" value="AAM01640"/>
    <property type="gene ID" value="MK0425"/>
</dbReference>
<dbReference type="EMBL" id="AE009439">
    <property type="protein sequence ID" value="AAM01640.1"/>
    <property type="molecule type" value="Genomic_DNA"/>
</dbReference>
<dbReference type="GO" id="GO:0016879">
    <property type="term" value="F:ligase activity, forming carbon-nitrogen bonds"/>
    <property type="evidence" value="ECO:0007669"/>
    <property type="project" value="TreeGrafter"/>
</dbReference>